<dbReference type="EMBL" id="CP132942">
    <property type="protein sequence ID" value="XCB34248.1"/>
    <property type="molecule type" value="Genomic_DNA"/>
</dbReference>
<dbReference type="AlphaFoldDB" id="A0AAU7ZTA0"/>
<evidence type="ECO:0000313" key="1">
    <source>
        <dbReference type="EMBL" id="XCB34248.1"/>
    </source>
</evidence>
<organism evidence="1">
    <name type="scientific">Tunturiibacter psychrotolerans</name>
    <dbReference type="NCBI Taxonomy" id="3069686"/>
    <lineage>
        <taxon>Bacteria</taxon>
        <taxon>Pseudomonadati</taxon>
        <taxon>Acidobacteriota</taxon>
        <taxon>Terriglobia</taxon>
        <taxon>Terriglobales</taxon>
        <taxon>Acidobacteriaceae</taxon>
        <taxon>Tunturiibacter</taxon>
    </lineage>
</organism>
<dbReference type="KEGG" id="tpsc:RBB77_04965"/>
<accession>A0AAU7ZTA0</accession>
<proteinExistence type="predicted"/>
<dbReference type="InterPro" id="IPR007263">
    <property type="entry name" value="DCC1-like"/>
</dbReference>
<reference evidence="1" key="2">
    <citation type="journal article" date="2024" name="Environ. Microbiol.">
        <title>Genome analysis and description of Tunturibacter gen. nov. expands the diversity of Terriglobia in tundra soils.</title>
        <authorList>
            <person name="Messyasz A."/>
            <person name="Mannisto M.K."/>
            <person name="Kerkhof L.J."/>
            <person name="Haggblom M.M."/>
        </authorList>
    </citation>
    <scope>NUCLEOTIDE SEQUENCE</scope>
    <source>
        <strain evidence="1">X5P6</strain>
    </source>
</reference>
<dbReference type="RefSeq" id="WP_353065207.1">
    <property type="nucleotide sequence ID" value="NZ_CP132942.1"/>
</dbReference>
<gene>
    <name evidence="1" type="ORF">RBB77_04965</name>
</gene>
<reference evidence="1" key="1">
    <citation type="submission" date="2023-08" db="EMBL/GenBank/DDBJ databases">
        <authorList>
            <person name="Messyasz A."/>
            <person name="Mannisto M.K."/>
            <person name="Kerkhof L.J."/>
            <person name="Haggblom M."/>
        </authorList>
    </citation>
    <scope>NUCLEOTIDE SEQUENCE</scope>
    <source>
        <strain evidence="1">X5P6</strain>
    </source>
</reference>
<dbReference type="InterPro" id="IPR052927">
    <property type="entry name" value="DCC_oxidoreductase"/>
</dbReference>
<protein>
    <submittedName>
        <fullName evidence="1">DCC1-like thiol-disulfide oxidoreductase family protein</fullName>
    </submittedName>
</protein>
<dbReference type="PANTHER" id="PTHR33639:SF2">
    <property type="entry name" value="DUF393 DOMAIN-CONTAINING PROTEIN"/>
    <property type="match status" value="1"/>
</dbReference>
<dbReference type="GO" id="GO:0015035">
    <property type="term" value="F:protein-disulfide reductase activity"/>
    <property type="evidence" value="ECO:0007669"/>
    <property type="project" value="InterPro"/>
</dbReference>
<dbReference type="PANTHER" id="PTHR33639">
    <property type="entry name" value="THIOL-DISULFIDE OXIDOREDUCTASE DCC"/>
    <property type="match status" value="1"/>
</dbReference>
<sequence length="149" mass="17063">MTEPERAEIEGRALLLYDGVCALCNGVVQFLLKHDQQEKLRYAPLQSSLGREILGRFEIRTFPDGVVLLTDALKPQERLYKRSDAVAGALRLLPTPWRLLGQLLSLVPRTLREFGYGIVARLRYRILGRYDTCPLPPLDQRRKLLGVYE</sequence>
<name>A0AAU7ZTA0_9BACT</name>
<dbReference type="Pfam" id="PF04134">
    <property type="entry name" value="DCC1-like"/>
    <property type="match status" value="1"/>
</dbReference>